<evidence type="ECO:0000256" key="2">
    <source>
        <dbReference type="ARBA" id="ARBA00008936"/>
    </source>
</evidence>
<evidence type="ECO:0000256" key="4">
    <source>
        <dbReference type="ARBA" id="ARBA00022475"/>
    </source>
</evidence>
<dbReference type="InterPro" id="IPR038376">
    <property type="entry name" value="ATP_synth_asu_C_sf"/>
</dbReference>
<keyword evidence="6 12" id="KW-0067">ATP-binding</keyword>
<protein>
    <recommendedName>
        <fullName evidence="12">ATP synthase subunit alpha</fullName>
        <ecNumber evidence="12">7.1.2.2</ecNumber>
    </recommendedName>
    <alternativeName>
        <fullName evidence="12">ATP synthase F1 sector subunit alpha</fullName>
    </alternativeName>
    <alternativeName>
        <fullName evidence="12">F-ATPase subunit alpha</fullName>
    </alternativeName>
</protein>
<dbReference type="InterPro" id="IPR023366">
    <property type="entry name" value="ATP_synth_asu-like_sf"/>
</dbReference>
<dbReference type="InterPro" id="IPR020003">
    <property type="entry name" value="ATPase_a/bsu_AS"/>
</dbReference>
<evidence type="ECO:0000256" key="13">
    <source>
        <dbReference type="SAM" id="MobiDB-lite"/>
    </source>
</evidence>
<accession>A0ABT1H6L4</accession>
<evidence type="ECO:0000256" key="8">
    <source>
        <dbReference type="ARBA" id="ARBA00023065"/>
    </source>
</evidence>
<feature type="domain" description="ATPase F1/V1/A1 complex alpha/beta subunit N-terminal" evidence="16">
    <location>
        <begin position="29"/>
        <end position="95"/>
    </location>
</feature>
<dbReference type="Pfam" id="PF00006">
    <property type="entry name" value="ATP-synt_ab"/>
    <property type="match status" value="1"/>
</dbReference>
<keyword evidence="10 12" id="KW-0139">CF(1)</keyword>
<dbReference type="SUPFAM" id="SSF47917">
    <property type="entry name" value="C-terminal domain of alpha and beta subunits of F1 ATP synthase"/>
    <property type="match status" value="1"/>
</dbReference>
<keyword evidence="7 12" id="KW-1278">Translocase</keyword>
<dbReference type="SUPFAM" id="SSF52540">
    <property type="entry name" value="P-loop containing nucleoside triphosphate hydrolases"/>
    <property type="match status" value="1"/>
</dbReference>
<dbReference type="Gene3D" id="1.20.150.20">
    <property type="entry name" value="ATP synthase alpha/beta chain, C-terminal domain"/>
    <property type="match status" value="1"/>
</dbReference>
<evidence type="ECO:0000256" key="1">
    <source>
        <dbReference type="ARBA" id="ARBA00004370"/>
    </source>
</evidence>
<keyword evidence="8 12" id="KW-0406">Ion transport</keyword>
<evidence type="ECO:0000313" key="17">
    <source>
        <dbReference type="EMBL" id="MCP2162884.1"/>
    </source>
</evidence>
<dbReference type="PANTHER" id="PTHR48082:SF2">
    <property type="entry name" value="ATP SYNTHASE SUBUNIT ALPHA, MITOCHONDRIAL"/>
    <property type="match status" value="1"/>
</dbReference>
<dbReference type="CDD" id="cd18116">
    <property type="entry name" value="ATP-synt_F1_alpha_N"/>
    <property type="match status" value="1"/>
</dbReference>
<evidence type="ECO:0000256" key="11">
    <source>
        <dbReference type="ARBA" id="ARBA00023310"/>
    </source>
</evidence>
<organism evidence="17 18">
    <name type="scientific">Williamsia serinedens</name>
    <dbReference type="NCBI Taxonomy" id="391736"/>
    <lineage>
        <taxon>Bacteria</taxon>
        <taxon>Bacillati</taxon>
        <taxon>Actinomycetota</taxon>
        <taxon>Actinomycetes</taxon>
        <taxon>Mycobacteriales</taxon>
        <taxon>Nocardiaceae</taxon>
        <taxon>Williamsia</taxon>
    </lineage>
</organism>
<proteinExistence type="inferred from homology"/>
<keyword evidence="18" id="KW-1185">Reference proteome</keyword>
<evidence type="ECO:0000256" key="5">
    <source>
        <dbReference type="ARBA" id="ARBA00022741"/>
    </source>
</evidence>
<keyword evidence="4 12" id="KW-1003">Cell membrane</keyword>
<feature type="binding site" evidence="12">
    <location>
        <begin position="172"/>
        <end position="179"/>
    </location>
    <ligand>
        <name>ATP</name>
        <dbReference type="ChEBI" id="CHEBI:30616"/>
    </ligand>
</feature>
<feature type="site" description="Required for activity" evidence="12">
    <location>
        <position position="373"/>
    </location>
</feature>
<dbReference type="SUPFAM" id="SSF50615">
    <property type="entry name" value="N-terminal domain of alpha and beta subunits of F1 ATP synthase"/>
    <property type="match status" value="1"/>
</dbReference>
<dbReference type="NCBIfam" id="TIGR00962">
    <property type="entry name" value="atpA"/>
    <property type="match status" value="1"/>
</dbReference>
<keyword evidence="11 12" id="KW-0066">ATP synthesis</keyword>
<dbReference type="RefSeq" id="WP_253656459.1">
    <property type="nucleotide sequence ID" value="NZ_BAAAOE010000003.1"/>
</dbReference>
<dbReference type="InterPro" id="IPR004100">
    <property type="entry name" value="ATPase_F1/V1/A1_a/bsu_N"/>
</dbReference>
<dbReference type="Gene3D" id="2.40.30.20">
    <property type="match status" value="1"/>
</dbReference>
<comment type="function">
    <text evidence="12">Produces ATP from ADP in the presence of a proton gradient across the membrane. The alpha chain is a regulatory subunit.</text>
</comment>
<feature type="compositionally biased region" description="Acidic residues" evidence="13">
    <location>
        <begin position="522"/>
        <end position="535"/>
    </location>
</feature>
<evidence type="ECO:0000256" key="12">
    <source>
        <dbReference type="HAMAP-Rule" id="MF_01346"/>
    </source>
</evidence>
<evidence type="ECO:0000256" key="10">
    <source>
        <dbReference type="ARBA" id="ARBA00023196"/>
    </source>
</evidence>
<feature type="domain" description="ATP synthase alpha subunit C-terminal" evidence="15">
    <location>
        <begin position="382"/>
        <end position="507"/>
    </location>
</feature>
<comment type="subcellular location">
    <subcellularLocation>
        <location evidence="12">Cell membrane</location>
        <topology evidence="12">Peripheral membrane protein</topology>
    </subcellularLocation>
    <subcellularLocation>
        <location evidence="1">Membrane</location>
    </subcellularLocation>
</comment>
<dbReference type="Proteomes" id="UP001205740">
    <property type="component" value="Unassembled WGS sequence"/>
</dbReference>
<comment type="caution">
    <text evidence="17">The sequence shown here is derived from an EMBL/GenBank/DDBJ whole genome shotgun (WGS) entry which is preliminary data.</text>
</comment>
<evidence type="ECO:0000256" key="6">
    <source>
        <dbReference type="ARBA" id="ARBA00022840"/>
    </source>
</evidence>
<keyword evidence="5 12" id="KW-0547">Nucleotide-binding</keyword>
<gene>
    <name evidence="12" type="primary">atpA</name>
    <name evidence="17" type="ORF">LX12_004096</name>
</gene>
<name>A0ABT1H6L4_9NOCA</name>
<dbReference type="CDD" id="cd01132">
    <property type="entry name" value="F1-ATPase_alpha_CD"/>
    <property type="match status" value="1"/>
</dbReference>
<dbReference type="NCBIfam" id="NF009884">
    <property type="entry name" value="PRK13343.1"/>
    <property type="match status" value="1"/>
</dbReference>
<dbReference type="PROSITE" id="PS00152">
    <property type="entry name" value="ATPASE_ALPHA_BETA"/>
    <property type="match status" value="1"/>
</dbReference>
<reference evidence="17 18" key="1">
    <citation type="submission" date="2022-06" db="EMBL/GenBank/DDBJ databases">
        <title>Genomic Encyclopedia of Archaeal and Bacterial Type Strains, Phase II (KMG-II): from individual species to whole genera.</title>
        <authorList>
            <person name="Goeker M."/>
        </authorList>
    </citation>
    <scope>NUCLEOTIDE SEQUENCE [LARGE SCALE GENOMIC DNA]</scope>
    <source>
        <strain evidence="17 18">DSM 45037</strain>
    </source>
</reference>
<sequence>MAELTISSDEIKGAIEQYVSSFTAEASREEVGVVTDTSDGIAHVSGLPGAMANELLEFPGGVLGVALNLDEDEIGAVILGEYEHIEEGQQVSRTGEVLSVPVGDGFLGRVVNPLGQPIDGQGDIESDEQRVLELQAASVLERQPVEESLATGITAIDAMTAIGRGQRQLIIGDRKTGKTAVCIDAILNQKANWESGDESKQVRCIYVAIGQKGSTIAGVKQALEDAGALEYTTIVAAPASDSAGFKWLAPYTGSAIGQHWMYQGKHVLVVFDDLTKQAEAYRAISLLLRRPPGREAYPGDVFYLHSRLLERCAKLSDELGGGSMTGLPIIETKANDISAFIPTNVISITDGQVFLESDLFNKGVRPAINVGTSVSRVGGAAQTKGLKKVSGSLRLELAQFRELEAFSAFASDLDDASKAQLERGARWVELLKQDQFSPVPVEDQIVSIYLCGEGHFDSVPVEDIKRFVGELLTHLHHSAQGVYDSIAGGKALADDQAEALVDEVNKFKQGFQASDGSRVVNEDDAESMDADDVTNEEIKLRKS</sequence>
<dbReference type="EC" id="7.1.2.2" evidence="12"/>
<keyword evidence="12" id="KW-0375">Hydrogen ion transport</keyword>
<keyword evidence="9 12" id="KW-0472">Membrane</keyword>
<evidence type="ECO:0000256" key="3">
    <source>
        <dbReference type="ARBA" id="ARBA00022448"/>
    </source>
</evidence>
<dbReference type="PANTHER" id="PTHR48082">
    <property type="entry name" value="ATP SYNTHASE SUBUNIT ALPHA, MITOCHONDRIAL"/>
    <property type="match status" value="1"/>
</dbReference>
<dbReference type="Pfam" id="PF00306">
    <property type="entry name" value="ATP-synt_ab_C"/>
    <property type="match status" value="1"/>
</dbReference>
<keyword evidence="3 12" id="KW-0813">Transport</keyword>
<dbReference type="InterPro" id="IPR000194">
    <property type="entry name" value="ATPase_F1/V1/A1_a/bsu_nucl-bd"/>
</dbReference>
<comment type="similarity">
    <text evidence="2 12">Belongs to the ATPase alpha/beta chains family.</text>
</comment>
<evidence type="ECO:0000259" key="15">
    <source>
        <dbReference type="Pfam" id="PF00306"/>
    </source>
</evidence>
<evidence type="ECO:0000256" key="7">
    <source>
        <dbReference type="ARBA" id="ARBA00022967"/>
    </source>
</evidence>
<evidence type="ECO:0000256" key="9">
    <source>
        <dbReference type="ARBA" id="ARBA00023136"/>
    </source>
</evidence>
<comment type="catalytic activity">
    <reaction evidence="12">
        <text>ATP + H2O + 4 H(+)(in) = ADP + phosphate + 5 H(+)(out)</text>
        <dbReference type="Rhea" id="RHEA:57720"/>
        <dbReference type="ChEBI" id="CHEBI:15377"/>
        <dbReference type="ChEBI" id="CHEBI:15378"/>
        <dbReference type="ChEBI" id="CHEBI:30616"/>
        <dbReference type="ChEBI" id="CHEBI:43474"/>
        <dbReference type="ChEBI" id="CHEBI:456216"/>
        <dbReference type="EC" id="7.1.2.2"/>
    </reaction>
</comment>
<dbReference type="EMBL" id="JAMTCG010000009">
    <property type="protein sequence ID" value="MCP2162884.1"/>
    <property type="molecule type" value="Genomic_DNA"/>
</dbReference>
<dbReference type="InterPro" id="IPR033732">
    <property type="entry name" value="ATP_synth_F1_a_nt-bd_dom"/>
</dbReference>
<evidence type="ECO:0000259" key="16">
    <source>
        <dbReference type="Pfam" id="PF02874"/>
    </source>
</evidence>
<dbReference type="InterPro" id="IPR036121">
    <property type="entry name" value="ATPase_F1/V1/A1_a/bsu_N_sf"/>
</dbReference>
<dbReference type="Gene3D" id="3.40.50.300">
    <property type="entry name" value="P-loop containing nucleotide triphosphate hydrolases"/>
    <property type="match status" value="1"/>
</dbReference>
<evidence type="ECO:0000313" key="18">
    <source>
        <dbReference type="Proteomes" id="UP001205740"/>
    </source>
</evidence>
<feature type="region of interest" description="Disordered" evidence="13">
    <location>
        <begin position="515"/>
        <end position="543"/>
    </location>
</feature>
<dbReference type="Pfam" id="PF02874">
    <property type="entry name" value="ATP-synt_ab_N"/>
    <property type="match status" value="1"/>
</dbReference>
<dbReference type="CDD" id="cd18113">
    <property type="entry name" value="ATP-synt_F1_alpha_C"/>
    <property type="match status" value="1"/>
</dbReference>
<feature type="domain" description="ATPase F1/V1/A1 complex alpha/beta subunit nucleotide-binding" evidence="14">
    <location>
        <begin position="152"/>
        <end position="375"/>
    </location>
</feature>
<dbReference type="InterPro" id="IPR005294">
    <property type="entry name" value="ATP_synth_F1_asu"/>
</dbReference>
<evidence type="ECO:0000259" key="14">
    <source>
        <dbReference type="Pfam" id="PF00006"/>
    </source>
</evidence>
<dbReference type="InterPro" id="IPR000793">
    <property type="entry name" value="ATP_synth_asu_C"/>
</dbReference>
<dbReference type="HAMAP" id="MF_01346">
    <property type="entry name" value="ATP_synth_alpha_bact"/>
    <property type="match status" value="1"/>
</dbReference>
<dbReference type="InterPro" id="IPR027417">
    <property type="entry name" value="P-loop_NTPase"/>
</dbReference>